<evidence type="ECO:0000313" key="7">
    <source>
        <dbReference type="Proteomes" id="UP000054935"/>
    </source>
</evidence>
<dbReference type="SUPFAM" id="SSF51206">
    <property type="entry name" value="cAMP-binding domain-like"/>
    <property type="match status" value="1"/>
</dbReference>
<evidence type="ECO:0000256" key="1">
    <source>
        <dbReference type="ARBA" id="ARBA00023015"/>
    </source>
</evidence>
<accession>A0A0P1G119</accession>
<reference evidence="6 7" key="1">
    <citation type="submission" date="2015-09" db="EMBL/GenBank/DDBJ databases">
        <authorList>
            <consortium name="Swine Surveillance"/>
        </authorList>
    </citation>
    <scope>NUCLEOTIDE SEQUENCE [LARGE SCALE GENOMIC DNA]</scope>
    <source>
        <strain evidence="6 7">CECT 7648</strain>
    </source>
</reference>
<dbReference type="PANTHER" id="PTHR24567:SF68">
    <property type="entry name" value="DNA-BINDING TRANSCRIPTIONAL DUAL REGULATOR CRP"/>
    <property type="match status" value="1"/>
</dbReference>
<dbReference type="PANTHER" id="PTHR24567">
    <property type="entry name" value="CRP FAMILY TRANSCRIPTIONAL REGULATORY PROTEIN"/>
    <property type="match status" value="1"/>
</dbReference>
<keyword evidence="1" id="KW-0805">Transcription regulation</keyword>
<dbReference type="InterPro" id="IPR014710">
    <property type="entry name" value="RmlC-like_jellyroll"/>
</dbReference>
<keyword evidence="3" id="KW-0804">Transcription</keyword>
<evidence type="ECO:0000256" key="2">
    <source>
        <dbReference type="ARBA" id="ARBA00023125"/>
    </source>
</evidence>
<dbReference type="OrthoDB" id="3525895at2"/>
<dbReference type="CDD" id="cd00038">
    <property type="entry name" value="CAP_ED"/>
    <property type="match status" value="1"/>
</dbReference>
<dbReference type="InterPro" id="IPR050397">
    <property type="entry name" value="Env_Response_Regulators"/>
</dbReference>
<evidence type="ECO:0000259" key="4">
    <source>
        <dbReference type="PROSITE" id="PS50042"/>
    </source>
</evidence>
<sequence length="233" mass="25096">MSIAENAAPRPKGIIFGALSREDLHALRERATPIHYPANRQIFAMGESDQTMLLVETGRVQISVTSAEGRRSIIAQLGPGDVVGEMAALDGGPRSAFATAAGHVTGRLLTRPALLDFLKTRPEVAISIIETLCQRLRSTNDQLAGLALKNGPTRLARVLAQLFDTWGTQAEDGVLLAGSFTQTELGDMAGLTRETVNRLIRSWDDAGILRREKDKLVLLDADALDDIATAEAE</sequence>
<dbReference type="STRING" id="441103.TRN7648_00319"/>
<dbReference type="GO" id="GO:0003700">
    <property type="term" value="F:DNA-binding transcription factor activity"/>
    <property type="evidence" value="ECO:0007669"/>
    <property type="project" value="TreeGrafter"/>
</dbReference>
<dbReference type="PROSITE" id="PS50042">
    <property type="entry name" value="CNMP_BINDING_3"/>
    <property type="match status" value="1"/>
</dbReference>
<dbReference type="GO" id="GO:0005829">
    <property type="term" value="C:cytosol"/>
    <property type="evidence" value="ECO:0007669"/>
    <property type="project" value="TreeGrafter"/>
</dbReference>
<dbReference type="EMBL" id="CYSE01000001">
    <property type="protein sequence ID" value="CUH75202.1"/>
    <property type="molecule type" value="Genomic_DNA"/>
</dbReference>
<dbReference type="SUPFAM" id="SSF46785">
    <property type="entry name" value="Winged helix' DNA-binding domain"/>
    <property type="match status" value="1"/>
</dbReference>
<feature type="domain" description="HTH crp-type" evidence="5">
    <location>
        <begin position="149"/>
        <end position="222"/>
    </location>
</feature>
<dbReference type="InterPro" id="IPR036388">
    <property type="entry name" value="WH-like_DNA-bd_sf"/>
</dbReference>
<proteinExistence type="predicted"/>
<dbReference type="SMART" id="SM00100">
    <property type="entry name" value="cNMP"/>
    <property type="match status" value="1"/>
</dbReference>
<name>A0A0P1G119_9RHOB</name>
<protein>
    <submittedName>
        <fullName evidence="6">cAMP regulatory protein</fullName>
    </submittedName>
</protein>
<dbReference type="Pfam" id="PF13545">
    <property type="entry name" value="HTH_Crp_2"/>
    <property type="match status" value="1"/>
</dbReference>
<dbReference type="Gene3D" id="1.10.10.10">
    <property type="entry name" value="Winged helix-like DNA-binding domain superfamily/Winged helix DNA-binding domain"/>
    <property type="match status" value="1"/>
</dbReference>
<evidence type="ECO:0000259" key="5">
    <source>
        <dbReference type="PROSITE" id="PS51063"/>
    </source>
</evidence>
<dbReference type="PROSITE" id="PS51063">
    <property type="entry name" value="HTH_CRP_2"/>
    <property type="match status" value="1"/>
</dbReference>
<keyword evidence="7" id="KW-1185">Reference proteome</keyword>
<dbReference type="Proteomes" id="UP000054935">
    <property type="component" value="Unassembled WGS sequence"/>
</dbReference>
<dbReference type="SMART" id="SM00419">
    <property type="entry name" value="HTH_CRP"/>
    <property type="match status" value="1"/>
</dbReference>
<gene>
    <name evidence="6" type="primary">crp</name>
    <name evidence="6" type="ORF">TRN7648_00319</name>
</gene>
<dbReference type="InterPro" id="IPR036390">
    <property type="entry name" value="WH_DNA-bd_sf"/>
</dbReference>
<dbReference type="InterPro" id="IPR000595">
    <property type="entry name" value="cNMP-bd_dom"/>
</dbReference>
<dbReference type="GO" id="GO:0003677">
    <property type="term" value="F:DNA binding"/>
    <property type="evidence" value="ECO:0007669"/>
    <property type="project" value="UniProtKB-KW"/>
</dbReference>
<dbReference type="RefSeq" id="WP_058245884.1">
    <property type="nucleotide sequence ID" value="NZ_CYSE01000001.1"/>
</dbReference>
<dbReference type="AlphaFoldDB" id="A0A0P1G119"/>
<feature type="domain" description="Cyclic nucleotide-binding" evidence="4">
    <location>
        <begin position="15"/>
        <end position="135"/>
    </location>
</feature>
<dbReference type="InterPro" id="IPR012318">
    <property type="entry name" value="HTH_CRP"/>
</dbReference>
<dbReference type="Pfam" id="PF00027">
    <property type="entry name" value="cNMP_binding"/>
    <property type="match status" value="1"/>
</dbReference>
<evidence type="ECO:0000313" key="6">
    <source>
        <dbReference type="EMBL" id="CUH75202.1"/>
    </source>
</evidence>
<dbReference type="Gene3D" id="2.60.120.10">
    <property type="entry name" value="Jelly Rolls"/>
    <property type="match status" value="1"/>
</dbReference>
<dbReference type="InterPro" id="IPR018490">
    <property type="entry name" value="cNMP-bd_dom_sf"/>
</dbReference>
<keyword evidence="2" id="KW-0238">DNA-binding</keyword>
<organism evidence="6 7">
    <name type="scientific">Tropicibacter naphthalenivorans</name>
    <dbReference type="NCBI Taxonomy" id="441103"/>
    <lineage>
        <taxon>Bacteria</taxon>
        <taxon>Pseudomonadati</taxon>
        <taxon>Pseudomonadota</taxon>
        <taxon>Alphaproteobacteria</taxon>
        <taxon>Rhodobacterales</taxon>
        <taxon>Roseobacteraceae</taxon>
        <taxon>Tropicibacter</taxon>
    </lineage>
</organism>
<evidence type="ECO:0000256" key="3">
    <source>
        <dbReference type="ARBA" id="ARBA00023163"/>
    </source>
</evidence>